<feature type="domain" description="FMN hydroxy acid dehydrogenase" evidence="10">
    <location>
        <begin position="15"/>
        <end position="388"/>
    </location>
</feature>
<feature type="binding site" evidence="9">
    <location>
        <position position="159"/>
    </location>
    <ligand>
        <name>glyoxylate</name>
        <dbReference type="ChEBI" id="CHEBI:36655"/>
    </ligand>
</feature>
<evidence type="ECO:0000256" key="5">
    <source>
        <dbReference type="ARBA" id="ARBA00024042"/>
    </source>
</evidence>
<feature type="binding site" evidence="9">
    <location>
        <begin position="314"/>
        <end position="318"/>
    </location>
    <ligand>
        <name>FMN</name>
        <dbReference type="ChEBI" id="CHEBI:58210"/>
    </ligand>
</feature>
<comment type="similarity">
    <text evidence="5">Belongs to the FMN-dependent alpha-hydroxy acid dehydrogenase family.</text>
</comment>
<dbReference type="CDD" id="cd02809">
    <property type="entry name" value="alpha_hydroxyacid_oxid_FMN"/>
    <property type="match status" value="1"/>
</dbReference>
<dbReference type="Proteomes" id="UP000070544">
    <property type="component" value="Unassembled WGS sequence"/>
</dbReference>
<evidence type="ECO:0000256" key="6">
    <source>
        <dbReference type="ARBA" id="ARBA00073420"/>
    </source>
</evidence>
<dbReference type="PROSITE" id="PS51349">
    <property type="entry name" value="FMN_HYDROXY_ACID_DH_2"/>
    <property type="match status" value="1"/>
</dbReference>
<reference evidence="11 12" key="1">
    <citation type="journal article" date="2015" name="Genome Biol. Evol.">
        <title>Phylogenomic analyses indicate that early fungi evolved digesting cell walls of algal ancestors of land plants.</title>
        <authorList>
            <person name="Chang Y."/>
            <person name="Wang S."/>
            <person name="Sekimoto S."/>
            <person name="Aerts A.L."/>
            <person name="Choi C."/>
            <person name="Clum A."/>
            <person name="LaButti K.M."/>
            <person name="Lindquist E.A."/>
            <person name="Yee Ngan C."/>
            <person name="Ohm R.A."/>
            <person name="Salamov A.A."/>
            <person name="Grigoriev I.V."/>
            <person name="Spatafora J.W."/>
            <person name="Berbee M.L."/>
        </authorList>
    </citation>
    <scope>NUCLEOTIDE SEQUENCE [LARGE SCALE GENOMIC DNA]</scope>
    <source>
        <strain evidence="11 12">JEL478</strain>
    </source>
</reference>
<evidence type="ECO:0000256" key="2">
    <source>
        <dbReference type="ARBA" id="ARBA00022630"/>
    </source>
</evidence>
<dbReference type="EMBL" id="KQ965733">
    <property type="protein sequence ID" value="KXS21121.1"/>
    <property type="molecule type" value="Genomic_DNA"/>
</dbReference>
<keyword evidence="3 9" id="KW-0288">FMN</keyword>
<dbReference type="InterPro" id="IPR013785">
    <property type="entry name" value="Aldolase_TIM"/>
</dbReference>
<evidence type="ECO:0000313" key="12">
    <source>
        <dbReference type="Proteomes" id="UP000070544"/>
    </source>
</evidence>
<dbReference type="SUPFAM" id="SSF51395">
    <property type="entry name" value="FMN-linked oxidoreductases"/>
    <property type="match status" value="1"/>
</dbReference>
<evidence type="ECO:0000256" key="3">
    <source>
        <dbReference type="ARBA" id="ARBA00022643"/>
    </source>
</evidence>
<dbReference type="OrthoDB" id="1925334at2759"/>
<gene>
    <name evidence="11" type="ORF">M427DRAFT_107393</name>
</gene>
<dbReference type="GO" id="GO:0010181">
    <property type="term" value="F:FMN binding"/>
    <property type="evidence" value="ECO:0007669"/>
    <property type="project" value="InterPro"/>
</dbReference>
<organism evidence="11 12">
    <name type="scientific">Gonapodya prolifera (strain JEL478)</name>
    <name type="common">Monoblepharis prolifera</name>
    <dbReference type="NCBI Taxonomy" id="1344416"/>
    <lineage>
        <taxon>Eukaryota</taxon>
        <taxon>Fungi</taxon>
        <taxon>Fungi incertae sedis</taxon>
        <taxon>Chytridiomycota</taxon>
        <taxon>Chytridiomycota incertae sedis</taxon>
        <taxon>Monoblepharidomycetes</taxon>
        <taxon>Monoblepharidales</taxon>
        <taxon>Gonapodyaceae</taxon>
        <taxon>Gonapodya</taxon>
    </lineage>
</organism>
<feature type="binding site" evidence="9">
    <location>
        <position position="157"/>
    </location>
    <ligand>
        <name>FMN</name>
        <dbReference type="ChEBI" id="CHEBI:58210"/>
    </ligand>
</feature>
<accession>A0A139AWK0</accession>
<feature type="binding site" evidence="9">
    <location>
        <position position="123"/>
    </location>
    <ligand>
        <name>FMN</name>
        <dbReference type="ChEBI" id="CHEBI:58210"/>
    </ligand>
</feature>
<evidence type="ECO:0000256" key="7">
    <source>
        <dbReference type="ARBA" id="ARBA00083297"/>
    </source>
</evidence>
<feature type="binding site" evidence="9">
    <location>
        <position position="286"/>
    </location>
    <ligand>
        <name>glyoxylate</name>
        <dbReference type="ChEBI" id="CHEBI:36655"/>
    </ligand>
</feature>
<dbReference type="Pfam" id="PF01070">
    <property type="entry name" value="FMN_dh"/>
    <property type="match status" value="1"/>
</dbReference>
<keyword evidence="4" id="KW-0560">Oxidoreductase</keyword>
<evidence type="ECO:0000259" key="10">
    <source>
        <dbReference type="PROSITE" id="PS51349"/>
    </source>
</evidence>
<dbReference type="InterPro" id="IPR000262">
    <property type="entry name" value="FMN-dep_DH"/>
</dbReference>
<feature type="binding site" evidence="9">
    <location>
        <begin position="94"/>
        <end position="96"/>
    </location>
    <ligand>
        <name>FMN</name>
        <dbReference type="ChEBI" id="CHEBI:58210"/>
    </ligand>
</feature>
<dbReference type="STRING" id="1344416.A0A139AWK0"/>
<keyword evidence="2 9" id="KW-0285">Flavoprotein</keyword>
<evidence type="ECO:0000256" key="1">
    <source>
        <dbReference type="ARBA" id="ARBA00001917"/>
    </source>
</evidence>
<dbReference type="InterPro" id="IPR008259">
    <property type="entry name" value="FMN_hydac_DH_AS"/>
</dbReference>
<dbReference type="FunFam" id="3.20.20.70:FF:000056">
    <property type="entry name" value="hydroxyacid oxidase 2"/>
    <property type="match status" value="1"/>
</dbReference>
<dbReference type="PANTHER" id="PTHR10578">
    <property type="entry name" value="S -2-HYDROXY-ACID OXIDASE-RELATED"/>
    <property type="match status" value="1"/>
</dbReference>
<dbReference type="Gene3D" id="3.20.20.70">
    <property type="entry name" value="Aldolase class I"/>
    <property type="match status" value="1"/>
</dbReference>
<dbReference type="OMA" id="WADFQYE"/>
<feature type="binding site" evidence="9">
    <location>
        <position position="259"/>
    </location>
    <ligand>
        <name>FMN</name>
        <dbReference type="ChEBI" id="CHEBI:58210"/>
    </ligand>
</feature>
<feature type="binding site" evidence="9">
    <location>
        <begin position="337"/>
        <end position="338"/>
    </location>
    <ligand>
        <name>FMN</name>
        <dbReference type="ChEBI" id="CHEBI:58210"/>
    </ligand>
</feature>
<feature type="binding site" evidence="9">
    <location>
        <position position="283"/>
    </location>
    <ligand>
        <name>glyoxylate</name>
        <dbReference type="ChEBI" id="CHEBI:36655"/>
    </ligand>
</feature>
<evidence type="ECO:0000313" key="11">
    <source>
        <dbReference type="EMBL" id="KXS21121.1"/>
    </source>
</evidence>
<feature type="binding site" evidence="9">
    <location>
        <position position="185"/>
    </location>
    <ligand>
        <name>FMN</name>
        <dbReference type="ChEBI" id="CHEBI:58210"/>
    </ligand>
</feature>
<proteinExistence type="inferred from homology"/>
<feature type="binding site" evidence="9">
    <location>
        <position position="194"/>
    </location>
    <ligand>
        <name>glyoxylate</name>
        <dbReference type="ChEBI" id="CHEBI:36655"/>
    </ligand>
</feature>
<dbReference type="AlphaFoldDB" id="A0A139AWK0"/>
<comment type="cofactor">
    <cofactor evidence="1">
        <name>FMN</name>
        <dbReference type="ChEBI" id="CHEBI:58210"/>
    </cofactor>
</comment>
<evidence type="ECO:0000256" key="4">
    <source>
        <dbReference type="ARBA" id="ARBA00023002"/>
    </source>
</evidence>
<name>A0A139AWK0_GONPJ</name>
<dbReference type="GO" id="GO:0016491">
    <property type="term" value="F:oxidoreductase activity"/>
    <property type="evidence" value="ECO:0007669"/>
    <property type="project" value="UniProtKB-KW"/>
</dbReference>
<sequence length="392" mass="43748">MSGKLQPTPEFLEWEANFMPVCVNDLIPYCERRLKPAFWEHIRDGAMDGETNRNNVDVYKKIRIRPRVLRDVSNIDTTVKFFGHTFASPIGLSPTGSVQMCHPEGEKVFARTVAKMNQAYMCSTATTVSLEDVAAEARGVPDYPFAKTAHIPNLFFQLYVFGDKKVTEALVKRAEREGYTAMVVTVDTPRLGRRLTLIRRPGELGKRVWANFETKDSDPTKFANKGGNLGLSSNFSDTLNWDSDIKWLRSITKLPIVLKGIMSGEDAELAIKAGVDGIYVSNHGGRQLDTIPATLEVLPEIARVAKGKIPIMFDGGVRKGTDVFKALALGADYVFIGRPALYGLTWNGEEGIEQVLNWLNEELRLAMVLAGTTSIKDISKAFVRHESEYWKL</sequence>
<dbReference type="PROSITE" id="PS00557">
    <property type="entry name" value="FMN_HYDROXY_ACID_DH_1"/>
    <property type="match status" value="1"/>
</dbReference>
<dbReference type="PANTHER" id="PTHR10578:SF107">
    <property type="entry name" value="2-HYDROXYACID OXIDASE 1"/>
    <property type="match status" value="1"/>
</dbReference>
<dbReference type="PIRSF" id="PIRSF000138">
    <property type="entry name" value="Al-hdrx_acd_dh"/>
    <property type="match status" value="1"/>
</dbReference>
<feature type="active site" description="Proton acceptor" evidence="8">
    <location>
        <position position="283"/>
    </location>
</feature>
<protein>
    <recommendedName>
        <fullName evidence="6">Oxidase FUB9</fullName>
    </recommendedName>
    <alternativeName>
        <fullName evidence="7">Fusaric acid biosynthesis protein 9</fullName>
    </alternativeName>
</protein>
<dbReference type="InterPro" id="IPR012133">
    <property type="entry name" value="Alpha-hydoxy_acid_DH_FMN"/>
</dbReference>
<keyword evidence="12" id="KW-1185">Reference proteome</keyword>
<dbReference type="GO" id="GO:0005737">
    <property type="term" value="C:cytoplasm"/>
    <property type="evidence" value="ECO:0007669"/>
    <property type="project" value="UniProtKB-ARBA"/>
</dbReference>
<dbReference type="InterPro" id="IPR037396">
    <property type="entry name" value="FMN_HAD"/>
</dbReference>
<feature type="binding site" evidence="9">
    <location>
        <position position="281"/>
    </location>
    <ligand>
        <name>FMN</name>
        <dbReference type="ChEBI" id="CHEBI:58210"/>
    </ligand>
</feature>
<evidence type="ECO:0000256" key="8">
    <source>
        <dbReference type="PIRSR" id="PIRSR000138-1"/>
    </source>
</evidence>
<evidence type="ECO:0000256" key="9">
    <source>
        <dbReference type="PIRSR" id="PIRSR000138-2"/>
    </source>
</evidence>